<keyword evidence="3 9" id="KW-0813">Transport</keyword>
<evidence type="ECO:0000256" key="7">
    <source>
        <dbReference type="ARBA" id="ARBA00023196"/>
    </source>
</evidence>
<protein>
    <recommendedName>
        <fullName evidence="9">ATP synthase subunit gamma</fullName>
    </recommendedName>
</protein>
<dbReference type="EMBL" id="JALLKP010000001">
    <property type="protein sequence ID" value="KAK2197185.1"/>
    <property type="molecule type" value="Genomic_DNA"/>
</dbReference>
<sequence length="262" mass="28976">MVAASKLKADQRRLEHGLPFSLPSQSVVNLLPISTTETGERNNALVVMASGSFSYFILHAIDKGLCGGINSAVSKMARNILTNEASSGTNFSLYCIGEKARNALEGNFKKYFKSVFAEIAKTPFNFAKAILIADALQMGNHDTIRIIYNHFKSAISYETKVLDVLSLKQFAKMHKRELNAFECEPEMASFFPDFYEFYLANCIYGCMLDSLAAEQSARMSAMDNASTNASDMLNKLTLKYNRARQSKITLELIEIIGGANAL</sequence>
<evidence type="ECO:0000256" key="2">
    <source>
        <dbReference type="ARBA" id="ARBA00007681"/>
    </source>
</evidence>
<keyword evidence="8 9" id="KW-0066">ATP synthesis</keyword>
<keyword evidence="11" id="KW-1185">Reference proteome</keyword>
<evidence type="ECO:0000256" key="6">
    <source>
        <dbReference type="ARBA" id="ARBA00023136"/>
    </source>
</evidence>
<evidence type="ECO:0000256" key="4">
    <source>
        <dbReference type="ARBA" id="ARBA00022781"/>
    </source>
</evidence>
<dbReference type="PROSITE" id="PS00153">
    <property type="entry name" value="ATPASE_GAMMA"/>
    <property type="match status" value="1"/>
</dbReference>
<comment type="subunit">
    <text evidence="9">F-type ATPases have 2 components, CF(1) - the catalytic core - and CF(0) - the membrane proton channel. CF(1) and CF(0) have multiple subunits.</text>
</comment>
<comment type="caution">
    <text evidence="10">The sequence shown here is derived from an EMBL/GenBank/DDBJ whole genome shotgun (WGS) entry which is preliminary data.</text>
</comment>
<dbReference type="Pfam" id="PF00231">
    <property type="entry name" value="ATP-synt"/>
    <property type="match status" value="1"/>
</dbReference>
<comment type="subcellular location">
    <subcellularLocation>
        <location evidence="1">Membrane</location>
        <topology evidence="1">Peripheral membrane protein</topology>
    </subcellularLocation>
</comment>
<keyword evidence="4 9" id="KW-0375">Hydrogen ion transport</keyword>
<keyword evidence="6" id="KW-0472">Membrane</keyword>
<dbReference type="AlphaFoldDB" id="A0AAD9UPV1"/>
<dbReference type="Gene3D" id="3.40.1380.10">
    <property type="match status" value="1"/>
</dbReference>
<proteinExistence type="inferred from homology"/>
<dbReference type="SUPFAM" id="SSF52943">
    <property type="entry name" value="ATP synthase (F1-ATPase), gamma subunit"/>
    <property type="match status" value="1"/>
</dbReference>
<keyword evidence="5 9" id="KW-0406">Ion transport</keyword>
<accession>A0AAD9UPV1</accession>
<comment type="similarity">
    <text evidence="2 9">Belongs to the ATPase gamma chain family.</text>
</comment>
<keyword evidence="7 9" id="KW-0139">CF(1)</keyword>
<dbReference type="PANTHER" id="PTHR11693">
    <property type="entry name" value="ATP SYNTHASE GAMMA CHAIN"/>
    <property type="match status" value="1"/>
</dbReference>
<dbReference type="InterPro" id="IPR035968">
    <property type="entry name" value="ATP_synth_F1_ATPase_gsu"/>
</dbReference>
<dbReference type="NCBIfam" id="TIGR01146">
    <property type="entry name" value="ATPsyn_F1gamma"/>
    <property type="match status" value="1"/>
</dbReference>
<evidence type="ECO:0000256" key="8">
    <source>
        <dbReference type="ARBA" id="ARBA00023310"/>
    </source>
</evidence>
<dbReference type="Gene3D" id="1.10.287.80">
    <property type="entry name" value="ATP synthase, gamma subunit, helix hairpin domain"/>
    <property type="match status" value="1"/>
</dbReference>
<dbReference type="GeneID" id="94334482"/>
<evidence type="ECO:0000256" key="5">
    <source>
        <dbReference type="ARBA" id="ARBA00023065"/>
    </source>
</evidence>
<dbReference type="RefSeq" id="XP_067804027.1">
    <property type="nucleotide sequence ID" value="XM_067945236.1"/>
</dbReference>
<dbReference type="GO" id="GO:0045259">
    <property type="term" value="C:proton-transporting ATP synthase complex"/>
    <property type="evidence" value="ECO:0007669"/>
    <property type="project" value="UniProtKB-KW"/>
</dbReference>
<reference evidence="10" key="1">
    <citation type="journal article" date="2023" name="Nat. Microbiol.">
        <title>Babesia duncani multi-omics identifies virulence factors and drug targets.</title>
        <authorList>
            <person name="Singh P."/>
            <person name="Lonardi S."/>
            <person name="Liang Q."/>
            <person name="Vydyam P."/>
            <person name="Khabirova E."/>
            <person name="Fang T."/>
            <person name="Gihaz S."/>
            <person name="Thekkiniath J."/>
            <person name="Munshi M."/>
            <person name="Abel S."/>
            <person name="Ciampossin L."/>
            <person name="Batugedara G."/>
            <person name="Gupta M."/>
            <person name="Lu X.M."/>
            <person name="Lenz T."/>
            <person name="Chakravarty S."/>
            <person name="Cornillot E."/>
            <person name="Hu Y."/>
            <person name="Ma W."/>
            <person name="Gonzalez L.M."/>
            <person name="Sanchez S."/>
            <person name="Estrada K."/>
            <person name="Sanchez-Flores A."/>
            <person name="Montero E."/>
            <person name="Harb O.S."/>
            <person name="Le Roch K.G."/>
            <person name="Mamoun C.B."/>
        </authorList>
    </citation>
    <scope>NUCLEOTIDE SEQUENCE</scope>
    <source>
        <strain evidence="10">WA1</strain>
    </source>
</reference>
<evidence type="ECO:0000313" key="11">
    <source>
        <dbReference type="Proteomes" id="UP001214638"/>
    </source>
</evidence>
<dbReference type="InterPro" id="IPR000131">
    <property type="entry name" value="ATP_synth_F1_gsu"/>
</dbReference>
<dbReference type="PRINTS" id="PR00126">
    <property type="entry name" value="ATPASEGAMMA"/>
</dbReference>
<evidence type="ECO:0000313" key="10">
    <source>
        <dbReference type="EMBL" id="KAK2197185.1"/>
    </source>
</evidence>
<dbReference type="InterPro" id="IPR023632">
    <property type="entry name" value="ATP_synth_F1_gsu_CS"/>
</dbReference>
<dbReference type="KEGG" id="bdw:94334482"/>
<evidence type="ECO:0000256" key="3">
    <source>
        <dbReference type="ARBA" id="ARBA00022448"/>
    </source>
</evidence>
<evidence type="ECO:0000256" key="9">
    <source>
        <dbReference type="RuleBase" id="RU004001"/>
    </source>
</evidence>
<evidence type="ECO:0000256" key="1">
    <source>
        <dbReference type="ARBA" id="ARBA00004170"/>
    </source>
</evidence>
<gene>
    <name evidence="10" type="ORF">BdWA1_000184</name>
</gene>
<dbReference type="Proteomes" id="UP001214638">
    <property type="component" value="Unassembled WGS sequence"/>
</dbReference>
<name>A0AAD9UPV1_9APIC</name>
<dbReference type="CDD" id="cd12151">
    <property type="entry name" value="F1-ATPase_gamma"/>
    <property type="match status" value="1"/>
</dbReference>
<dbReference type="GO" id="GO:0046933">
    <property type="term" value="F:proton-transporting ATP synthase activity, rotational mechanism"/>
    <property type="evidence" value="ECO:0007669"/>
    <property type="project" value="InterPro"/>
</dbReference>
<dbReference type="PANTHER" id="PTHR11693:SF22">
    <property type="entry name" value="ATP SYNTHASE SUBUNIT GAMMA, MITOCHONDRIAL"/>
    <property type="match status" value="1"/>
</dbReference>
<organism evidence="10 11">
    <name type="scientific">Babesia duncani</name>
    <dbReference type="NCBI Taxonomy" id="323732"/>
    <lineage>
        <taxon>Eukaryota</taxon>
        <taxon>Sar</taxon>
        <taxon>Alveolata</taxon>
        <taxon>Apicomplexa</taxon>
        <taxon>Aconoidasida</taxon>
        <taxon>Piroplasmida</taxon>
        <taxon>Babesiidae</taxon>
        <taxon>Babesia</taxon>
    </lineage>
</organism>